<reference evidence="3 4" key="1">
    <citation type="journal article" date="2016" name="Nat. Commun.">
        <title>Thousands of microbial genomes shed light on interconnected biogeochemical processes in an aquifer system.</title>
        <authorList>
            <person name="Anantharaman K."/>
            <person name="Brown C.T."/>
            <person name="Hug L.A."/>
            <person name="Sharon I."/>
            <person name="Castelle C.J."/>
            <person name="Probst A.J."/>
            <person name="Thomas B.C."/>
            <person name="Singh A."/>
            <person name="Wilkins M.J."/>
            <person name="Karaoz U."/>
            <person name="Brodie E.L."/>
            <person name="Williams K.H."/>
            <person name="Hubbard S.S."/>
            <person name="Banfield J.F."/>
        </authorList>
    </citation>
    <scope>NUCLEOTIDE SEQUENCE [LARGE SCALE GENOMIC DNA]</scope>
</reference>
<organism evidence="3 4">
    <name type="scientific">candidate division WOR-1 bacterium RIFCSPHIGHO2_01_FULL_53_15</name>
    <dbReference type="NCBI Taxonomy" id="1802564"/>
    <lineage>
        <taxon>Bacteria</taxon>
        <taxon>Bacillati</taxon>
        <taxon>Saganbacteria</taxon>
    </lineage>
</organism>
<protein>
    <recommendedName>
        <fullName evidence="2">Thioredoxin domain-containing protein</fullName>
    </recommendedName>
</protein>
<gene>
    <name evidence="3" type="ORF">A2625_04785</name>
</gene>
<dbReference type="InterPro" id="IPR050553">
    <property type="entry name" value="Thioredoxin_ResA/DsbE_sf"/>
</dbReference>
<feature type="chain" id="PRO_5009513501" description="Thioredoxin domain-containing protein" evidence="1">
    <location>
        <begin position="21"/>
        <end position="173"/>
    </location>
</feature>
<dbReference type="PANTHER" id="PTHR42852:SF13">
    <property type="entry name" value="PROTEIN DIPZ"/>
    <property type="match status" value="1"/>
</dbReference>
<dbReference type="SUPFAM" id="SSF52833">
    <property type="entry name" value="Thioredoxin-like"/>
    <property type="match status" value="1"/>
</dbReference>
<dbReference type="PANTHER" id="PTHR42852">
    <property type="entry name" value="THIOL:DISULFIDE INTERCHANGE PROTEIN DSBE"/>
    <property type="match status" value="1"/>
</dbReference>
<dbReference type="InterPro" id="IPR036249">
    <property type="entry name" value="Thioredoxin-like_sf"/>
</dbReference>
<proteinExistence type="predicted"/>
<dbReference type="InterPro" id="IPR000866">
    <property type="entry name" value="AhpC/TSA"/>
</dbReference>
<dbReference type="PROSITE" id="PS51352">
    <property type="entry name" value="THIOREDOXIN_2"/>
    <property type="match status" value="1"/>
</dbReference>
<keyword evidence="1" id="KW-0732">Signal</keyword>
<dbReference type="InterPro" id="IPR017937">
    <property type="entry name" value="Thioredoxin_CS"/>
</dbReference>
<dbReference type="Proteomes" id="UP000178724">
    <property type="component" value="Unassembled WGS sequence"/>
</dbReference>
<feature type="domain" description="Thioredoxin" evidence="2">
    <location>
        <begin position="30"/>
        <end position="170"/>
    </location>
</feature>
<dbReference type="EMBL" id="METM01000015">
    <property type="protein sequence ID" value="OGB90110.1"/>
    <property type="molecule type" value="Genomic_DNA"/>
</dbReference>
<feature type="signal peptide" evidence="1">
    <location>
        <begin position="1"/>
        <end position="20"/>
    </location>
</feature>
<accession>A0A1F4Q2K8</accession>
<dbReference type="PROSITE" id="PS00194">
    <property type="entry name" value="THIOREDOXIN_1"/>
    <property type="match status" value="1"/>
</dbReference>
<dbReference type="Pfam" id="PF00578">
    <property type="entry name" value="AhpC-TSA"/>
    <property type="match status" value="1"/>
</dbReference>
<evidence type="ECO:0000256" key="1">
    <source>
        <dbReference type="SAM" id="SignalP"/>
    </source>
</evidence>
<dbReference type="CDD" id="cd02966">
    <property type="entry name" value="TlpA_like_family"/>
    <property type="match status" value="1"/>
</dbReference>
<dbReference type="Gene3D" id="3.40.30.10">
    <property type="entry name" value="Glutaredoxin"/>
    <property type="match status" value="1"/>
</dbReference>
<name>A0A1F4Q2K8_UNCSA</name>
<dbReference type="AlphaFoldDB" id="A0A1F4Q2K8"/>
<dbReference type="InterPro" id="IPR013766">
    <property type="entry name" value="Thioredoxin_domain"/>
</dbReference>
<comment type="caution">
    <text evidence="3">The sequence shown here is derived from an EMBL/GenBank/DDBJ whole genome shotgun (WGS) entry which is preliminary data.</text>
</comment>
<evidence type="ECO:0000313" key="3">
    <source>
        <dbReference type="EMBL" id="OGB90110.1"/>
    </source>
</evidence>
<dbReference type="GO" id="GO:0016209">
    <property type="term" value="F:antioxidant activity"/>
    <property type="evidence" value="ECO:0007669"/>
    <property type="project" value="InterPro"/>
</dbReference>
<evidence type="ECO:0000313" key="4">
    <source>
        <dbReference type="Proteomes" id="UP000178724"/>
    </source>
</evidence>
<sequence>MKKTGLLVCLFVGFAVSAFALGGQAPQGLPETGRPAIDFKLPDLSGRTISLSGHKGKVIFLNFFATWCPPCREEMPSMQALYNKLKGRDFEMLAVSIDRDAAKLKAFVEKNKYTFRILSDPDGTVASQYGVGAIPATFIIDKKGRIAGSFVGGRDWTERSVLEMLTRLMKEER</sequence>
<evidence type="ECO:0000259" key="2">
    <source>
        <dbReference type="PROSITE" id="PS51352"/>
    </source>
</evidence>
<dbReference type="GO" id="GO:0016491">
    <property type="term" value="F:oxidoreductase activity"/>
    <property type="evidence" value="ECO:0007669"/>
    <property type="project" value="InterPro"/>
</dbReference>